<dbReference type="Gene3D" id="1.20.140.10">
    <property type="entry name" value="Butyryl-CoA Dehydrogenase, subunit A, domain 3"/>
    <property type="match status" value="1"/>
</dbReference>
<evidence type="ECO:0000256" key="3">
    <source>
        <dbReference type="ARBA" id="ARBA00022630"/>
    </source>
</evidence>
<feature type="domain" description="Acyl-CoA dehydrogenase/oxidase C-terminal" evidence="6">
    <location>
        <begin position="200"/>
        <end position="310"/>
    </location>
</feature>
<dbReference type="Gene3D" id="1.10.540.10">
    <property type="entry name" value="Acyl-CoA dehydrogenase/oxidase, N-terminal domain"/>
    <property type="match status" value="1"/>
</dbReference>
<evidence type="ECO:0000256" key="2">
    <source>
        <dbReference type="ARBA" id="ARBA00009347"/>
    </source>
</evidence>
<dbReference type="Gene3D" id="2.40.110.10">
    <property type="entry name" value="Butyryl-CoA Dehydrogenase, subunit A, domain 2"/>
    <property type="match status" value="1"/>
</dbReference>
<dbReference type="PANTHER" id="PTHR43884">
    <property type="entry name" value="ACYL-COA DEHYDROGENASE"/>
    <property type="match status" value="1"/>
</dbReference>
<name>A0AAX3T926_9ACTN</name>
<dbReference type="InterPro" id="IPR046373">
    <property type="entry name" value="Acyl-CoA_Oxase/DH_mid-dom_sf"/>
</dbReference>
<keyword evidence="4" id="KW-0274">FAD</keyword>
<dbReference type="SUPFAM" id="SSF56645">
    <property type="entry name" value="Acyl-CoA dehydrogenase NM domain-like"/>
    <property type="match status" value="1"/>
</dbReference>
<accession>A0AAX3T926</accession>
<evidence type="ECO:0000259" key="6">
    <source>
        <dbReference type="Pfam" id="PF00441"/>
    </source>
</evidence>
<evidence type="ECO:0000256" key="5">
    <source>
        <dbReference type="ARBA" id="ARBA00023002"/>
    </source>
</evidence>
<protein>
    <submittedName>
        <fullName evidence="8">Acyl-CoA/acyl-ACP dehydrogenase</fullName>
        <ecNumber evidence="8">1.-.-.-</ecNumber>
    </submittedName>
</protein>
<dbReference type="Proteomes" id="UP001213504">
    <property type="component" value="Chromosome"/>
</dbReference>
<keyword evidence="5 8" id="KW-0560">Oxidoreductase</keyword>
<organism evidence="8 9">
    <name type="scientific">Gordonia hongkongensis</name>
    <dbReference type="NCBI Taxonomy" id="1701090"/>
    <lineage>
        <taxon>Bacteria</taxon>
        <taxon>Bacillati</taxon>
        <taxon>Actinomycetota</taxon>
        <taxon>Actinomycetes</taxon>
        <taxon>Mycobacteriales</taxon>
        <taxon>Gordoniaceae</taxon>
        <taxon>Gordonia</taxon>
    </lineage>
</organism>
<feature type="domain" description="Acyl-CoA dehydrogenase/oxidase N-terminal" evidence="7">
    <location>
        <begin position="29"/>
        <end position="76"/>
    </location>
</feature>
<evidence type="ECO:0000313" key="8">
    <source>
        <dbReference type="EMBL" id="WFP25680.1"/>
    </source>
</evidence>
<keyword evidence="3" id="KW-0285">Flavoprotein</keyword>
<comment type="similarity">
    <text evidence="2">Belongs to the acyl-CoA dehydrogenase family.</text>
</comment>
<dbReference type="InterPro" id="IPR013786">
    <property type="entry name" value="AcylCoA_DH/ox_N"/>
</dbReference>
<dbReference type="InterPro" id="IPR036250">
    <property type="entry name" value="AcylCo_DH-like_C"/>
</dbReference>
<dbReference type="GO" id="GO:0050660">
    <property type="term" value="F:flavin adenine dinucleotide binding"/>
    <property type="evidence" value="ECO:0007669"/>
    <property type="project" value="InterPro"/>
</dbReference>
<proteinExistence type="inferred from homology"/>
<reference evidence="8" key="1">
    <citation type="submission" date="2023-04" db="EMBL/GenBank/DDBJ databases">
        <title>Complete genome sequence of a phthalic acid esters degrading bacterial strain.</title>
        <authorList>
            <person name="Weng L."/>
            <person name="Jia Y."/>
            <person name="Ren L."/>
        </authorList>
    </citation>
    <scope>NUCLEOTIDE SEQUENCE</scope>
    <source>
        <strain evidence="8">RL-LY01</strain>
    </source>
</reference>
<dbReference type="RefSeq" id="WP_068970494.1">
    <property type="nucleotide sequence ID" value="NZ_CP121270.1"/>
</dbReference>
<dbReference type="PANTHER" id="PTHR43884:SF20">
    <property type="entry name" value="ACYL-COA DEHYDROGENASE FADE28"/>
    <property type="match status" value="1"/>
</dbReference>
<dbReference type="AlphaFoldDB" id="A0AAX3T926"/>
<evidence type="ECO:0000259" key="7">
    <source>
        <dbReference type="Pfam" id="PF02771"/>
    </source>
</evidence>
<dbReference type="EC" id="1.-.-.-" evidence="8"/>
<comment type="cofactor">
    <cofactor evidence="1">
        <name>FAD</name>
        <dbReference type="ChEBI" id="CHEBI:57692"/>
    </cofactor>
</comment>
<evidence type="ECO:0000256" key="4">
    <source>
        <dbReference type="ARBA" id="ARBA00022827"/>
    </source>
</evidence>
<dbReference type="Pfam" id="PF00441">
    <property type="entry name" value="Acyl-CoA_dh_1"/>
    <property type="match status" value="1"/>
</dbReference>
<dbReference type="GO" id="GO:0003995">
    <property type="term" value="F:acyl-CoA dehydrogenase activity"/>
    <property type="evidence" value="ECO:0007669"/>
    <property type="project" value="TreeGrafter"/>
</dbReference>
<dbReference type="EMBL" id="CP121270">
    <property type="protein sequence ID" value="WFP25680.1"/>
    <property type="molecule type" value="Genomic_DNA"/>
</dbReference>
<dbReference type="InterPro" id="IPR037069">
    <property type="entry name" value="AcylCoA_DH/ox_N_sf"/>
</dbReference>
<sequence>MTDLAAELAAATAAMVARFPVDLRTPATEPDPTLWKALVDAGFTALDVPEAAGGQGADLADALAVLDTLTEAGAVTPYVEHALLAAWVAGRVDHSLDGLSATVAVVDEAAVRGDGERIRLSGIAIGVPYAASADVIVILASTTDDAVIAVVDGRGPGARIEPGTDLMGSDCSDIVFDDAEVTFSAPSPVTVDDLRTRGALVYAVALAAAARAVRERTVRYAAERVQFGRPLTKFQAIQQRLAHMAAQSTMMETAARAATDAASEDIVTARDAIAAAKIVTSRSAHEVAAAAHQIHGAIGFTAEHALGRFTTALWTWRDRYGTEHEWSEELAARILDDGLDPWHIITGASTDDVAPSAGPAGS</sequence>
<dbReference type="InterPro" id="IPR009075">
    <property type="entry name" value="AcylCo_DH/oxidase_C"/>
</dbReference>
<gene>
    <name evidence="8" type="ORF">P9A14_03910</name>
</gene>
<evidence type="ECO:0000256" key="1">
    <source>
        <dbReference type="ARBA" id="ARBA00001974"/>
    </source>
</evidence>
<dbReference type="Pfam" id="PF02771">
    <property type="entry name" value="Acyl-CoA_dh_N"/>
    <property type="match status" value="1"/>
</dbReference>
<evidence type="ECO:0000313" key="9">
    <source>
        <dbReference type="Proteomes" id="UP001213504"/>
    </source>
</evidence>
<dbReference type="SUPFAM" id="SSF47203">
    <property type="entry name" value="Acyl-CoA dehydrogenase C-terminal domain-like"/>
    <property type="match status" value="1"/>
</dbReference>
<dbReference type="InterPro" id="IPR009100">
    <property type="entry name" value="AcylCoA_DH/oxidase_NM_dom_sf"/>
</dbReference>